<protein>
    <submittedName>
        <fullName evidence="1">Uncharacterized protein</fullName>
    </submittedName>
</protein>
<dbReference type="EMBL" id="MTKT01003978">
    <property type="protein sequence ID" value="OWM72856.1"/>
    <property type="molecule type" value="Genomic_DNA"/>
</dbReference>
<dbReference type="Proteomes" id="UP000197138">
    <property type="component" value="Unassembled WGS sequence"/>
</dbReference>
<proteinExistence type="predicted"/>
<accession>A0A218WJN1</accession>
<dbReference type="AlphaFoldDB" id="A0A218WJN1"/>
<comment type="caution">
    <text evidence="1">The sequence shown here is derived from an EMBL/GenBank/DDBJ whole genome shotgun (WGS) entry which is preliminary data.</text>
</comment>
<sequence length="98" mass="9840">MGGGDDGVEVVCGALADLEAVRADLEAGRGDLEAARGDLVVEGGHEVAVARDVEGRGAGRDGVVGGEDLGVEGCASCLLFSFFTLAIHALLPICCLNL</sequence>
<name>A0A218WJN1_PUNGR</name>
<organism evidence="1 2">
    <name type="scientific">Punica granatum</name>
    <name type="common">Pomegranate</name>
    <dbReference type="NCBI Taxonomy" id="22663"/>
    <lineage>
        <taxon>Eukaryota</taxon>
        <taxon>Viridiplantae</taxon>
        <taxon>Streptophyta</taxon>
        <taxon>Embryophyta</taxon>
        <taxon>Tracheophyta</taxon>
        <taxon>Spermatophyta</taxon>
        <taxon>Magnoliopsida</taxon>
        <taxon>eudicotyledons</taxon>
        <taxon>Gunneridae</taxon>
        <taxon>Pentapetalae</taxon>
        <taxon>rosids</taxon>
        <taxon>malvids</taxon>
        <taxon>Myrtales</taxon>
        <taxon>Lythraceae</taxon>
        <taxon>Punica</taxon>
    </lineage>
</organism>
<gene>
    <name evidence="1" type="ORF">CDL15_Pgr021162</name>
</gene>
<evidence type="ECO:0000313" key="1">
    <source>
        <dbReference type="EMBL" id="OWM72856.1"/>
    </source>
</evidence>
<evidence type="ECO:0000313" key="2">
    <source>
        <dbReference type="Proteomes" id="UP000197138"/>
    </source>
</evidence>
<reference evidence="2" key="1">
    <citation type="journal article" date="2017" name="Plant J.">
        <title>The pomegranate (Punica granatum L.) genome and the genomics of punicalagin biosynthesis.</title>
        <authorList>
            <person name="Qin G."/>
            <person name="Xu C."/>
            <person name="Ming R."/>
            <person name="Tang H."/>
            <person name="Guyot R."/>
            <person name="Kramer E.M."/>
            <person name="Hu Y."/>
            <person name="Yi X."/>
            <person name="Qi Y."/>
            <person name="Xu X."/>
            <person name="Gao Z."/>
            <person name="Pan H."/>
            <person name="Jian J."/>
            <person name="Tian Y."/>
            <person name="Yue Z."/>
            <person name="Xu Y."/>
        </authorList>
    </citation>
    <scope>NUCLEOTIDE SEQUENCE [LARGE SCALE GENOMIC DNA]</scope>
    <source>
        <strain evidence="2">cv. Dabenzi</strain>
    </source>
</reference>